<dbReference type="AlphaFoldDB" id="A0AB74VHW8"/>
<evidence type="ECO:0000313" key="3">
    <source>
        <dbReference type="EMBL" id="QUN35969.1"/>
    </source>
</evidence>
<sequence length="164" mass="17977">MKEVLISQVAPVAATAVVAILVALIKAVGGATIEVLAKKKEEIEQKIKATGHEEELKTAKEVWGIIEEKYRITENANQVLGSKSNEFDKLLLKRIPGLSQENLNDLRQAIAGQVNVGKQAILTKEDAIKQLQHTNTLLQSENKSLKEQLNKVQTLVGTTKTESN</sequence>
<evidence type="ECO:0000313" key="4">
    <source>
        <dbReference type="Proteomes" id="UP000679373"/>
    </source>
</evidence>
<keyword evidence="4" id="KW-1185">Reference proteome</keyword>
<keyword evidence="1" id="KW-0175">Coiled coil</keyword>
<organism evidence="3 4">
    <name type="scientific">Clostridium beijerinckii</name>
    <name type="common">Clostridium MP</name>
    <dbReference type="NCBI Taxonomy" id="1520"/>
    <lineage>
        <taxon>Bacteria</taxon>
        <taxon>Bacillati</taxon>
        <taxon>Bacillota</taxon>
        <taxon>Clostridia</taxon>
        <taxon>Eubacteriales</taxon>
        <taxon>Clostridiaceae</taxon>
        <taxon>Clostridium</taxon>
    </lineage>
</organism>
<dbReference type="EMBL" id="CP073653">
    <property type="protein sequence ID" value="QUN35969.1"/>
    <property type="molecule type" value="Genomic_DNA"/>
</dbReference>
<feature type="transmembrane region" description="Helical" evidence="2">
    <location>
        <begin position="12"/>
        <end position="37"/>
    </location>
</feature>
<keyword evidence="2" id="KW-0472">Membrane</keyword>
<keyword evidence="2" id="KW-0812">Transmembrane</keyword>
<dbReference type="GeneID" id="66343622"/>
<name>A0AB74VHW8_CLOBE</name>
<gene>
    <name evidence="3" type="ORF">KEC93_03825</name>
</gene>
<reference evidence="3" key="1">
    <citation type="submission" date="2021-04" db="EMBL/GenBank/DDBJ databases">
        <title>Complete genome sequence of the type strain Clostridium beijerinckii NRRL B-598.</title>
        <authorList>
            <person name="Sedlar K."/>
            <person name="Branska B."/>
            <person name="Bezdicek M."/>
            <person name="Nykrynova M."/>
            <person name="Lengerova M."/>
            <person name="Skutkova H."/>
            <person name="Patakova P."/>
        </authorList>
    </citation>
    <scope>NUCLEOTIDE SEQUENCE</scope>
    <source>
        <strain evidence="3">DSM 791</strain>
    </source>
</reference>
<dbReference type="RefSeq" id="WP_173696059.1">
    <property type="nucleotide sequence ID" value="NZ_BKAK01000088.1"/>
</dbReference>
<feature type="coiled-coil region" evidence="1">
    <location>
        <begin position="128"/>
        <end position="155"/>
    </location>
</feature>
<dbReference type="Proteomes" id="UP000679373">
    <property type="component" value="Chromosome"/>
</dbReference>
<protein>
    <submittedName>
        <fullName evidence="3">Cobalt ABC transporter permease</fullName>
    </submittedName>
</protein>
<proteinExistence type="predicted"/>
<evidence type="ECO:0000256" key="2">
    <source>
        <dbReference type="SAM" id="Phobius"/>
    </source>
</evidence>
<accession>A0AB74VHW8</accession>
<evidence type="ECO:0000256" key="1">
    <source>
        <dbReference type="SAM" id="Coils"/>
    </source>
</evidence>
<keyword evidence="2" id="KW-1133">Transmembrane helix</keyword>